<feature type="domain" description="Phosphatidic acid phosphatase type 2/haloperoxidase" evidence="1">
    <location>
        <begin position="98"/>
        <end position="197"/>
    </location>
</feature>
<dbReference type="SUPFAM" id="SSF48317">
    <property type="entry name" value="Acid phosphatase/Vanadium-dependent haloperoxidase"/>
    <property type="match status" value="1"/>
</dbReference>
<dbReference type="PANTHER" id="PTHR14969">
    <property type="entry name" value="SPHINGOSINE-1-PHOSPHATE PHOSPHOHYDROLASE"/>
    <property type="match status" value="1"/>
</dbReference>
<protein>
    <submittedName>
        <fullName evidence="2">Membrane-associated phospholipid phosphatase</fullName>
    </submittedName>
</protein>
<dbReference type="Pfam" id="PF01569">
    <property type="entry name" value="PAP2"/>
    <property type="match status" value="1"/>
</dbReference>
<proteinExistence type="predicted"/>
<dbReference type="InterPro" id="IPR036938">
    <property type="entry name" value="PAP2/HPO_sf"/>
</dbReference>
<reference evidence="2 3" key="1">
    <citation type="submission" date="2018-10" db="EMBL/GenBank/DDBJ databases">
        <title>Genomic Encyclopedia of Archaeal and Bacterial Type Strains, Phase II (KMG-II): from individual species to whole genera.</title>
        <authorList>
            <person name="Goeker M."/>
        </authorList>
    </citation>
    <scope>NUCLEOTIDE SEQUENCE [LARGE SCALE GENOMIC DNA]</scope>
    <source>
        <strain evidence="2 3">VM1</strain>
    </source>
</reference>
<evidence type="ECO:0000259" key="1">
    <source>
        <dbReference type="SMART" id="SM00014"/>
    </source>
</evidence>
<dbReference type="PANTHER" id="PTHR14969:SF13">
    <property type="entry name" value="AT30094P"/>
    <property type="match status" value="1"/>
</dbReference>
<dbReference type="Gene3D" id="1.20.144.10">
    <property type="entry name" value="Phosphatidic acid phosphatase type 2/haloperoxidase"/>
    <property type="match status" value="1"/>
</dbReference>
<dbReference type="Proteomes" id="UP000280842">
    <property type="component" value="Unassembled WGS sequence"/>
</dbReference>
<dbReference type="RefSeq" id="WP_121922338.1">
    <property type="nucleotide sequence ID" value="NZ_REFO01000010.1"/>
</dbReference>
<evidence type="ECO:0000313" key="2">
    <source>
        <dbReference type="EMBL" id="RMA97560.1"/>
    </source>
</evidence>
<evidence type="ECO:0000313" key="3">
    <source>
        <dbReference type="Proteomes" id="UP000280842"/>
    </source>
</evidence>
<dbReference type="AlphaFoldDB" id="A0A3M0BJQ5"/>
<dbReference type="OrthoDB" id="9773582at2"/>
<dbReference type="InterPro" id="IPR000326">
    <property type="entry name" value="PAP2/HPO"/>
</dbReference>
<comment type="caution">
    <text evidence="2">The sequence shown here is derived from an EMBL/GenBank/DDBJ whole genome shotgun (WGS) entry which is preliminary data.</text>
</comment>
<gene>
    <name evidence="2" type="ORF">CLV39_0176</name>
</gene>
<name>A0A3M0BJQ5_9AQUI</name>
<sequence>MKKFFIILLIPLFAFATEKKEIDFKFNKKILYIGAGLTLLSFAIDNDIKEFTQKNKSDFLDKTTNIFNEAGSGYAIAIPISTYALGYYLKDQKLAKASRVAIASALVSASIVFPIKYITHRKRPDDSDHYSFPSGHTAFAFAIFGSYAKYYNEGITPYILYSIPVLTGFSRIYKNKHYLSDVVAGGVIGLSSVYIGQWLEKNLSLRWGVFGSVKISKKEVLVGLKYKL</sequence>
<organism evidence="2 3">
    <name type="scientific">Hydrogenothermus marinus</name>
    <dbReference type="NCBI Taxonomy" id="133270"/>
    <lineage>
        <taxon>Bacteria</taxon>
        <taxon>Pseudomonadati</taxon>
        <taxon>Aquificota</taxon>
        <taxon>Aquificia</taxon>
        <taxon>Aquificales</taxon>
        <taxon>Hydrogenothermaceae</taxon>
        <taxon>Hydrogenothermus</taxon>
    </lineage>
</organism>
<accession>A0A3M0BJQ5</accession>
<dbReference type="SMART" id="SM00014">
    <property type="entry name" value="acidPPc"/>
    <property type="match status" value="1"/>
</dbReference>
<keyword evidence="3" id="KW-1185">Reference proteome</keyword>
<dbReference type="EMBL" id="REFO01000010">
    <property type="protein sequence ID" value="RMA97560.1"/>
    <property type="molecule type" value="Genomic_DNA"/>
</dbReference>